<dbReference type="InterPro" id="IPR026030">
    <property type="entry name" value="Pur-cyt_permease_Fcy2/21/22"/>
</dbReference>
<dbReference type="RefSeq" id="WP_017736576.1">
    <property type="nucleotide sequence ID" value="NZ_FNKM01000002.1"/>
</dbReference>
<keyword evidence="4 8" id="KW-0812">Transmembrane</keyword>
<accession>A0A1H1E3Z8</accession>
<dbReference type="EMBL" id="VFES01000033">
    <property type="protein sequence ID" value="TWR54795.1"/>
    <property type="molecule type" value="Genomic_DNA"/>
</dbReference>
<evidence type="ECO:0000256" key="1">
    <source>
        <dbReference type="ARBA" id="ARBA00004141"/>
    </source>
</evidence>
<dbReference type="Proteomes" id="UP000317267">
    <property type="component" value="Unassembled WGS sequence"/>
</dbReference>
<dbReference type="GO" id="GO:0022857">
    <property type="term" value="F:transmembrane transporter activity"/>
    <property type="evidence" value="ECO:0007669"/>
    <property type="project" value="InterPro"/>
</dbReference>
<feature type="transmembrane region" description="Helical" evidence="8">
    <location>
        <begin position="331"/>
        <end position="353"/>
    </location>
</feature>
<feature type="transmembrane region" description="Helical" evidence="8">
    <location>
        <begin position="238"/>
        <end position="263"/>
    </location>
</feature>
<dbReference type="PIRSF" id="PIRSF002744">
    <property type="entry name" value="Pur-cyt_permease"/>
    <property type="match status" value="1"/>
</dbReference>
<feature type="transmembrane region" description="Helical" evidence="8">
    <location>
        <begin position="275"/>
        <end position="293"/>
    </location>
</feature>
<organism evidence="10 12">
    <name type="scientific">Pseudomonas grimontii</name>
    <dbReference type="NCBI Taxonomy" id="129847"/>
    <lineage>
        <taxon>Bacteria</taxon>
        <taxon>Pseudomonadati</taxon>
        <taxon>Pseudomonadota</taxon>
        <taxon>Gammaproteobacteria</taxon>
        <taxon>Pseudomonadales</taxon>
        <taxon>Pseudomonadaceae</taxon>
        <taxon>Pseudomonas</taxon>
    </lineage>
</organism>
<evidence type="ECO:0000256" key="2">
    <source>
        <dbReference type="ARBA" id="ARBA00008974"/>
    </source>
</evidence>
<evidence type="ECO:0000256" key="3">
    <source>
        <dbReference type="ARBA" id="ARBA00022448"/>
    </source>
</evidence>
<comment type="similarity">
    <text evidence="2 7">Belongs to the purine-cytosine permease (2.A.39) family.</text>
</comment>
<dbReference type="PANTHER" id="PTHR31806">
    <property type="entry name" value="PURINE-CYTOSINE PERMEASE FCY2-RELATED"/>
    <property type="match status" value="1"/>
</dbReference>
<evidence type="ECO:0000313" key="11">
    <source>
        <dbReference type="Proteomes" id="UP000198740"/>
    </source>
</evidence>
<keyword evidence="11" id="KW-1185">Reference proteome</keyword>
<evidence type="ECO:0000256" key="5">
    <source>
        <dbReference type="ARBA" id="ARBA00022989"/>
    </source>
</evidence>
<feature type="transmembrane region" description="Helical" evidence="8">
    <location>
        <begin position="166"/>
        <end position="186"/>
    </location>
</feature>
<dbReference type="GO" id="GO:0005886">
    <property type="term" value="C:plasma membrane"/>
    <property type="evidence" value="ECO:0007669"/>
    <property type="project" value="TreeGrafter"/>
</dbReference>
<evidence type="ECO:0000256" key="7">
    <source>
        <dbReference type="PIRNR" id="PIRNR002744"/>
    </source>
</evidence>
<dbReference type="CDD" id="cd11484">
    <property type="entry name" value="SLC-NCS1sbd_CobB-like"/>
    <property type="match status" value="1"/>
</dbReference>
<dbReference type="AlphaFoldDB" id="A0A1H1E3Z8"/>
<comment type="subcellular location">
    <subcellularLocation>
        <location evidence="1">Membrane</location>
        <topology evidence="1">Multi-pass membrane protein</topology>
    </subcellularLocation>
</comment>
<protein>
    <submittedName>
        <fullName evidence="10">Cytosine permease</fullName>
    </submittedName>
    <submittedName>
        <fullName evidence="9">Nucleobase:cation symporter-1, NCS1 family</fullName>
    </submittedName>
</protein>
<name>A0A1H1E3Z8_9PSED</name>
<evidence type="ECO:0000313" key="10">
    <source>
        <dbReference type="EMBL" id="TWR54795.1"/>
    </source>
</evidence>
<keyword evidence="5 8" id="KW-1133">Transmembrane helix</keyword>
<gene>
    <name evidence="10" type="ORF">FIV39_30730</name>
    <name evidence="9" type="ORF">SAMN04490186_2135</name>
</gene>
<dbReference type="InterPro" id="IPR001248">
    <property type="entry name" value="Pur-cyt_permease"/>
</dbReference>
<feature type="transmembrane region" description="Helical" evidence="8">
    <location>
        <begin position="101"/>
        <end position="121"/>
    </location>
</feature>
<keyword evidence="3 7" id="KW-0813">Transport</keyword>
<dbReference type="Pfam" id="PF02133">
    <property type="entry name" value="Transp_cyt_pur"/>
    <property type="match status" value="1"/>
</dbReference>
<evidence type="ECO:0000256" key="8">
    <source>
        <dbReference type="SAM" id="Phobius"/>
    </source>
</evidence>
<sequence>MASSTAPVAPRSVIETRSIDYIPENERHGSAFGQFTLWLGVNLNITAIVTGALAVVLGGDVFWSLIGLLIGQVLGSIVMGLQAAQGPAIGLPQMIRSRVQFGVYGAVIPLVLVSLLYVGFSAGGTLLAGQSVAKVLSIADWQGIILFGLVTLLLATLGYRTIHSIAKVASVVGVIAFIYMFGALLARHDIHALLDNRHFVAANFVFSISLAAAWQISYGPYVADYSRYLPSQTSKLKIFLAASLGTVLGSQAAMTFGVFAAALAGTAFSGHEVEFVVSLGSTGVLAMILYLVVGFGKITMMTLNAYSSYMSSATIVSAFCGVSRVSLAHRFIYVLGMVSVAVLIALAGSHSFISAFSSFLIFLLAFITPWSAISLADVFFVNGTRYDLAALNDPAGRYGRWNWPVIATYCCGVLMELPFISSGFYTGPVARALNYADVSWVVGLLGTGMLYCLVSRRMAARVPPSLTPALDSKA</sequence>
<evidence type="ECO:0000313" key="12">
    <source>
        <dbReference type="Proteomes" id="UP000317267"/>
    </source>
</evidence>
<feature type="transmembrane region" description="Helical" evidence="8">
    <location>
        <begin position="432"/>
        <end position="454"/>
    </location>
</feature>
<feature type="transmembrane region" description="Helical" evidence="8">
    <location>
        <begin position="141"/>
        <end position="159"/>
    </location>
</feature>
<dbReference type="OrthoDB" id="9809167at2"/>
<feature type="transmembrane region" description="Helical" evidence="8">
    <location>
        <begin position="35"/>
        <end position="55"/>
    </location>
</feature>
<evidence type="ECO:0000256" key="6">
    <source>
        <dbReference type="ARBA" id="ARBA00023136"/>
    </source>
</evidence>
<reference evidence="10 12" key="2">
    <citation type="submission" date="2019-06" db="EMBL/GenBank/DDBJ databases">
        <title>Pseudomonas bimorpha sp. nov. isolated from bovine raw milk and skim milk concentrate.</title>
        <authorList>
            <person name="Hofmann K."/>
            <person name="Huptas C."/>
            <person name="Doll E."/>
            <person name="Scherer S."/>
            <person name="Wenning M."/>
        </authorList>
    </citation>
    <scope>NUCLEOTIDE SEQUENCE [LARGE SCALE GENOMIC DNA]</scope>
    <source>
        <strain evidence="10 12">DSM 17515</strain>
    </source>
</reference>
<feature type="transmembrane region" description="Helical" evidence="8">
    <location>
        <begin position="359"/>
        <end position="380"/>
    </location>
</feature>
<proteinExistence type="inferred from homology"/>
<feature type="transmembrane region" description="Helical" evidence="8">
    <location>
        <begin position="61"/>
        <end position="81"/>
    </location>
</feature>
<evidence type="ECO:0000256" key="4">
    <source>
        <dbReference type="ARBA" id="ARBA00022692"/>
    </source>
</evidence>
<dbReference type="PANTHER" id="PTHR31806:SF1">
    <property type="entry name" value="PURINE-CYTOSINE PERMEASE FCY2-RELATED"/>
    <property type="match status" value="1"/>
</dbReference>
<feature type="transmembrane region" description="Helical" evidence="8">
    <location>
        <begin position="401"/>
        <end position="420"/>
    </location>
</feature>
<dbReference type="EMBL" id="FNKM01000002">
    <property type="protein sequence ID" value="SDQ83330.1"/>
    <property type="molecule type" value="Genomic_DNA"/>
</dbReference>
<evidence type="ECO:0000313" key="9">
    <source>
        <dbReference type="EMBL" id="SDQ83330.1"/>
    </source>
</evidence>
<keyword evidence="6 7" id="KW-0472">Membrane</keyword>
<dbReference type="Gene3D" id="1.10.4160.10">
    <property type="entry name" value="Hydantoin permease"/>
    <property type="match status" value="1"/>
</dbReference>
<feature type="transmembrane region" description="Helical" evidence="8">
    <location>
        <begin position="198"/>
        <end position="217"/>
    </location>
</feature>
<dbReference type="Proteomes" id="UP000198740">
    <property type="component" value="Unassembled WGS sequence"/>
</dbReference>
<reference evidence="9 11" key="1">
    <citation type="submission" date="2016-10" db="EMBL/GenBank/DDBJ databases">
        <authorList>
            <person name="Varghese N."/>
            <person name="Submissions S."/>
        </authorList>
    </citation>
    <scope>NUCLEOTIDE SEQUENCE [LARGE SCALE GENOMIC DNA]</scope>
    <source>
        <strain evidence="9 11">BS2976</strain>
    </source>
</reference>
<comment type="caution">
    <text evidence="10">The sequence shown here is derived from an EMBL/GenBank/DDBJ whole genome shotgun (WGS) entry which is preliminary data.</text>
</comment>